<feature type="compositionally biased region" description="Basic residues" evidence="5">
    <location>
        <begin position="27"/>
        <end position="53"/>
    </location>
</feature>
<feature type="compositionally biased region" description="Basic and acidic residues" evidence="5">
    <location>
        <begin position="82"/>
        <end position="96"/>
    </location>
</feature>
<reference evidence="7 8" key="1">
    <citation type="journal article" date="2022" name="Nat. Plants">
        <title>Genomes of leafy and leafless Platanthera orchids illuminate the evolution of mycoheterotrophy.</title>
        <authorList>
            <person name="Li M.H."/>
            <person name="Liu K.W."/>
            <person name="Li Z."/>
            <person name="Lu H.C."/>
            <person name="Ye Q.L."/>
            <person name="Zhang D."/>
            <person name="Wang J.Y."/>
            <person name="Li Y.F."/>
            <person name="Zhong Z.M."/>
            <person name="Liu X."/>
            <person name="Yu X."/>
            <person name="Liu D.K."/>
            <person name="Tu X.D."/>
            <person name="Liu B."/>
            <person name="Hao Y."/>
            <person name="Liao X.Y."/>
            <person name="Jiang Y.T."/>
            <person name="Sun W.H."/>
            <person name="Chen J."/>
            <person name="Chen Y.Q."/>
            <person name="Ai Y."/>
            <person name="Zhai J.W."/>
            <person name="Wu S.S."/>
            <person name="Zhou Z."/>
            <person name="Hsiao Y.Y."/>
            <person name="Wu W.L."/>
            <person name="Chen Y.Y."/>
            <person name="Lin Y.F."/>
            <person name="Hsu J.L."/>
            <person name="Li C.Y."/>
            <person name="Wang Z.W."/>
            <person name="Zhao X."/>
            <person name="Zhong W.Y."/>
            <person name="Ma X.K."/>
            <person name="Ma L."/>
            <person name="Huang J."/>
            <person name="Chen G.Z."/>
            <person name="Huang M.Z."/>
            <person name="Huang L."/>
            <person name="Peng D.H."/>
            <person name="Luo Y.B."/>
            <person name="Zou S.Q."/>
            <person name="Chen S.P."/>
            <person name="Lan S."/>
            <person name="Tsai W.C."/>
            <person name="Van de Peer Y."/>
            <person name="Liu Z.J."/>
        </authorList>
    </citation>
    <scope>NUCLEOTIDE SEQUENCE [LARGE SCALE GENOMIC DNA]</scope>
    <source>
        <strain evidence="7">Lor288</strain>
    </source>
</reference>
<gene>
    <name evidence="7" type="ORF">KSP40_PGU011792</name>
</gene>
<keyword evidence="1" id="KW-0677">Repeat</keyword>
<dbReference type="InterPro" id="IPR011989">
    <property type="entry name" value="ARM-like"/>
</dbReference>
<feature type="domain" description="PUM-HD" evidence="6">
    <location>
        <begin position="146"/>
        <end position="490"/>
    </location>
</feature>
<dbReference type="PANTHER" id="PTHR13389">
    <property type="entry name" value="PUMILIO HOMOLOG 3"/>
    <property type="match status" value="1"/>
</dbReference>
<evidence type="ECO:0000256" key="1">
    <source>
        <dbReference type="ARBA" id="ARBA00022737"/>
    </source>
</evidence>
<organism evidence="7 8">
    <name type="scientific">Platanthera guangdongensis</name>
    <dbReference type="NCBI Taxonomy" id="2320717"/>
    <lineage>
        <taxon>Eukaryota</taxon>
        <taxon>Viridiplantae</taxon>
        <taxon>Streptophyta</taxon>
        <taxon>Embryophyta</taxon>
        <taxon>Tracheophyta</taxon>
        <taxon>Spermatophyta</taxon>
        <taxon>Magnoliopsida</taxon>
        <taxon>Liliopsida</taxon>
        <taxon>Asparagales</taxon>
        <taxon>Orchidaceae</taxon>
        <taxon>Orchidoideae</taxon>
        <taxon>Orchideae</taxon>
        <taxon>Orchidinae</taxon>
        <taxon>Platanthera</taxon>
    </lineage>
</organism>
<dbReference type="SUPFAM" id="SSF48371">
    <property type="entry name" value="ARM repeat"/>
    <property type="match status" value="1"/>
</dbReference>
<keyword evidence="3" id="KW-0694">RNA-binding</keyword>
<dbReference type="InterPro" id="IPR033133">
    <property type="entry name" value="PUM-HD"/>
</dbReference>
<evidence type="ECO:0000313" key="8">
    <source>
        <dbReference type="Proteomes" id="UP001412067"/>
    </source>
</evidence>
<protein>
    <recommendedName>
        <fullName evidence="6">PUM-HD domain-containing protein</fullName>
    </recommendedName>
</protein>
<sequence length="767" mass="85343">MAAAGKHSGSKKRKRESAGAKGGTKPRFSKQTKPKGAKHFKKTAKGRPSKAKPAKTNQSEKPASVHGAITAPARNPSGSTKRKWEPAGTREREKPRFLKQSNSRPLKSSNKAAPVPKKEPKTPREHRLAAKEIVEARKRKRRPNYNLEKELVSLWEKMRCHNIEKEERLKLVSEALWMMSEKFLEVASSHVTARVLQTCVKYGSQEERNVVYEELQPHFLTLSQKKYAVHLVKKLLDTASKKQLEGFFSSLHGHVSSLVRHTVGSAVVEHAYHLANGSQRQRLLREMYSSELQLFKDLTLTNTGSLEDIISKLKLQKSLVVQHMTSIILPLLEKGIVDYSIVHAILVEYLTIADKFYAAEVIQQLIPLLSQQSVTDESLHASSKQKNKRRKKQIPLVSMMHTRDGLKLGILCIKHGTAKDRKKIVKGIKDHVRKLALDQYGSLLLSCILSVIDDTKLVSKIIIRQLQTMLSELVFDKNGRRPLLQLLHPQCHRYFTPDDLACLNASVPSLCTQEKVVSEDSPGKPLEGVAEVGPGKLLEGILEAVPEELLETDTDAIMNHNSEHDDSTKTIQSAVCGKKEAIVRRNELLVDNGLAETLIGTCIDTAGELLRSNLGKEVIFEVAVGGADGILNPLEDRLSDLHKAIASLAALPKTDESGGDHILENFHSSRTIRKLVLDSPAFAEILWKTVLEGKSEIWAQGHSCKVVSAFLESPEARVKNLAERELQPLVDSGVLKLSGKKELSLGKKEEVCDYLNVGHSSCWILEC</sequence>
<feature type="repeat" description="Pumilio" evidence="4">
    <location>
        <begin position="214"/>
        <end position="249"/>
    </location>
</feature>
<dbReference type="Pfam" id="PF00806">
    <property type="entry name" value="PUF"/>
    <property type="match status" value="3"/>
</dbReference>
<feature type="compositionally biased region" description="Basic and acidic residues" evidence="5">
    <location>
        <begin position="116"/>
        <end position="126"/>
    </location>
</feature>
<feature type="repeat" description="Pumilio" evidence="4">
    <location>
        <begin position="250"/>
        <end position="285"/>
    </location>
</feature>
<evidence type="ECO:0000313" key="7">
    <source>
        <dbReference type="EMBL" id="KAK8970582.1"/>
    </source>
</evidence>
<evidence type="ECO:0000256" key="3">
    <source>
        <dbReference type="ARBA" id="ARBA00022884"/>
    </source>
</evidence>
<dbReference type="InterPro" id="IPR001313">
    <property type="entry name" value="Pumilio_RNA-bd_rpt"/>
</dbReference>
<dbReference type="Proteomes" id="UP001412067">
    <property type="component" value="Unassembled WGS sequence"/>
</dbReference>
<dbReference type="InterPro" id="IPR040059">
    <property type="entry name" value="PUM3"/>
</dbReference>
<keyword evidence="2" id="KW-0810">Translation regulation</keyword>
<dbReference type="SMART" id="SM00025">
    <property type="entry name" value="Pumilio"/>
    <property type="match status" value="4"/>
</dbReference>
<dbReference type="Gene3D" id="1.25.10.10">
    <property type="entry name" value="Leucine-rich Repeat Variant"/>
    <property type="match status" value="1"/>
</dbReference>
<dbReference type="PROSITE" id="PS50302">
    <property type="entry name" value="PUM"/>
    <property type="match status" value="3"/>
</dbReference>
<evidence type="ECO:0000256" key="2">
    <source>
        <dbReference type="ARBA" id="ARBA00022845"/>
    </source>
</evidence>
<evidence type="ECO:0000256" key="5">
    <source>
        <dbReference type="SAM" id="MobiDB-lite"/>
    </source>
</evidence>
<dbReference type="PROSITE" id="PS50303">
    <property type="entry name" value="PUM_HD"/>
    <property type="match status" value="1"/>
</dbReference>
<dbReference type="InterPro" id="IPR012959">
    <property type="entry name" value="CPL_dom"/>
</dbReference>
<evidence type="ECO:0000256" key="4">
    <source>
        <dbReference type="PROSITE-ProRule" id="PRU00317"/>
    </source>
</evidence>
<feature type="compositionally biased region" description="Polar residues" evidence="5">
    <location>
        <begin position="99"/>
        <end position="111"/>
    </location>
</feature>
<dbReference type="PANTHER" id="PTHR13389:SF0">
    <property type="entry name" value="PUMILIO HOMOLOG 3"/>
    <property type="match status" value="1"/>
</dbReference>
<dbReference type="Pfam" id="PF08144">
    <property type="entry name" value="CPL"/>
    <property type="match status" value="1"/>
</dbReference>
<evidence type="ECO:0000259" key="6">
    <source>
        <dbReference type="PROSITE" id="PS50303"/>
    </source>
</evidence>
<dbReference type="InterPro" id="IPR016024">
    <property type="entry name" value="ARM-type_fold"/>
</dbReference>
<comment type="caution">
    <text evidence="7">The sequence shown here is derived from an EMBL/GenBank/DDBJ whole genome shotgun (WGS) entry which is preliminary data.</text>
</comment>
<keyword evidence="8" id="KW-1185">Reference proteome</keyword>
<feature type="repeat" description="Pumilio" evidence="4">
    <location>
        <begin position="427"/>
        <end position="464"/>
    </location>
</feature>
<accession>A0ABR2N317</accession>
<dbReference type="EMBL" id="JBBWWR010000002">
    <property type="protein sequence ID" value="KAK8970582.1"/>
    <property type="molecule type" value="Genomic_DNA"/>
</dbReference>
<name>A0ABR2N317_9ASPA</name>
<feature type="region of interest" description="Disordered" evidence="5">
    <location>
        <begin position="1"/>
        <end position="126"/>
    </location>
</feature>
<proteinExistence type="predicted"/>